<dbReference type="Gramene" id="TKW38969">
    <property type="protein sequence ID" value="TKW38969"/>
    <property type="gene ID" value="SEVIR_1G147232v2"/>
</dbReference>
<dbReference type="EMBL" id="CM016552">
    <property type="protein sequence ID" value="TKW38969.1"/>
    <property type="molecule type" value="Genomic_DNA"/>
</dbReference>
<name>A0A4U6WD65_SETVI</name>
<dbReference type="AlphaFoldDB" id="A0A4U6WD65"/>
<reference evidence="2" key="1">
    <citation type="submission" date="2019-03" db="EMBL/GenBank/DDBJ databases">
        <title>WGS assembly of Setaria viridis.</title>
        <authorList>
            <person name="Huang P."/>
            <person name="Jenkins J."/>
            <person name="Grimwood J."/>
            <person name="Barry K."/>
            <person name="Healey A."/>
            <person name="Mamidi S."/>
            <person name="Sreedasyam A."/>
            <person name="Shu S."/>
            <person name="Feldman M."/>
            <person name="Wu J."/>
            <person name="Yu Y."/>
            <person name="Chen C."/>
            <person name="Johnson J."/>
            <person name="Rokhsar D."/>
            <person name="Baxter I."/>
            <person name="Schmutz J."/>
            <person name="Brutnell T."/>
            <person name="Kellogg E."/>
        </authorList>
    </citation>
    <scope>NUCLEOTIDE SEQUENCE [LARGE SCALE GENOMIC DNA]</scope>
</reference>
<evidence type="ECO:0000256" key="1">
    <source>
        <dbReference type="SAM" id="MobiDB-lite"/>
    </source>
</evidence>
<protein>
    <recommendedName>
        <fullName evidence="4">Thaumatin-like protein</fullName>
    </recommendedName>
</protein>
<feature type="region of interest" description="Disordered" evidence="1">
    <location>
        <begin position="87"/>
        <end position="129"/>
    </location>
</feature>
<feature type="compositionally biased region" description="Basic residues" evidence="1">
    <location>
        <begin position="98"/>
        <end position="107"/>
    </location>
</feature>
<evidence type="ECO:0000313" key="3">
    <source>
        <dbReference type="Proteomes" id="UP000298652"/>
    </source>
</evidence>
<feature type="region of interest" description="Disordered" evidence="1">
    <location>
        <begin position="1"/>
        <end position="27"/>
    </location>
</feature>
<evidence type="ECO:0008006" key="4">
    <source>
        <dbReference type="Google" id="ProtNLM"/>
    </source>
</evidence>
<sequence length="129" mass="13239">MARCAAQDPNTKAQVSPPDQTGRPCALPSAKAQGLCSRLTTMATTAAYRALAKILVILAVSVSGAWSKSFNITNNCGYTVWPGVLSGGKARASSSRLASHRPCRRRRDGQGSSGAGHSAPLTAPASSLA</sequence>
<gene>
    <name evidence="2" type="ORF">SEVIR_1G147232v2</name>
</gene>
<dbReference type="Proteomes" id="UP000298652">
    <property type="component" value="Chromosome 1"/>
</dbReference>
<organism evidence="2 3">
    <name type="scientific">Setaria viridis</name>
    <name type="common">Green bristlegrass</name>
    <name type="synonym">Setaria italica subsp. viridis</name>
    <dbReference type="NCBI Taxonomy" id="4556"/>
    <lineage>
        <taxon>Eukaryota</taxon>
        <taxon>Viridiplantae</taxon>
        <taxon>Streptophyta</taxon>
        <taxon>Embryophyta</taxon>
        <taxon>Tracheophyta</taxon>
        <taxon>Spermatophyta</taxon>
        <taxon>Magnoliopsida</taxon>
        <taxon>Liliopsida</taxon>
        <taxon>Poales</taxon>
        <taxon>Poaceae</taxon>
        <taxon>PACMAD clade</taxon>
        <taxon>Panicoideae</taxon>
        <taxon>Panicodae</taxon>
        <taxon>Paniceae</taxon>
        <taxon>Cenchrinae</taxon>
        <taxon>Setaria</taxon>
    </lineage>
</organism>
<dbReference type="SUPFAM" id="SSF49870">
    <property type="entry name" value="Osmotin, thaumatin-like protein"/>
    <property type="match status" value="1"/>
</dbReference>
<feature type="compositionally biased region" description="Polar residues" evidence="1">
    <location>
        <begin position="8"/>
        <end position="19"/>
    </location>
</feature>
<feature type="compositionally biased region" description="Low complexity" evidence="1">
    <location>
        <begin position="87"/>
        <end position="97"/>
    </location>
</feature>
<proteinExistence type="predicted"/>
<feature type="compositionally biased region" description="Low complexity" evidence="1">
    <location>
        <begin position="118"/>
        <end position="129"/>
    </location>
</feature>
<accession>A0A4U6WD65</accession>
<evidence type="ECO:0000313" key="2">
    <source>
        <dbReference type="EMBL" id="TKW38969.1"/>
    </source>
</evidence>
<keyword evidence="3" id="KW-1185">Reference proteome</keyword>
<dbReference type="InterPro" id="IPR037176">
    <property type="entry name" value="Osmotin/thaumatin-like_sf"/>
</dbReference>